<evidence type="ECO:0000256" key="1">
    <source>
        <dbReference type="SAM" id="Phobius"/>
    </source>
</evidence>
<feature type="transmembrane region" description="Helical" evidence="1">
    <location>
        <begin position="28"/>
        <end position="46"/>
    </location>
</feature>
<keyword evidence="1" id="KW-1133">Transmembrane helix</keyword>
<sequence>MPAAPPPHAGGMPHPTARTARTARPADVLAVAALAAAVPVLTWYAVGDLSVQGTDLDHAYRAPELPAWADAGLVAAALLAAGLAAARLLRPAGLLRRDRRWWGVLLPAAATGLLAGWGVRVATAGVIGANIGAGLVLLVGVPLGGALLLWAVGRAGVLLRRPASTT</sequence>
<dbReference type="AlphaFoldDB" id="A0A3A3Z408"/>
<feature type="transmembrane region" description="Helical" evidence="1">
    <location>
        <begin position="131"/>
        <end position="152"/>
    </location>
</feature>
<protein>
    <submittedName>
        <fullName evidence="2">Uncharacterized protein</fullName>
    </submittedName>
</protein>
<evidence type="ECO:0000313" key="2">
    <source>
        <dbReference type="EMBL" id="RJK97658.1"/>
    </source>
</evidence>
<proteinExistence type="predicted"/>
<reference evidence="2 3" key="1">
    <citation type="submission" date="2018-09" db="EMBL/GenBank/DDBJ databases">
        <title>YIM 75000 draft genome.</title>
        <authorList>
            <person name="Tang S."/>
            <person name="Feng Y."/>
        </authorList>
    </citation>
    <scope>NUCLEOTIDE SEQUENCE [LARGE SCALE GENOMIC DNA]</scope>
    <source>
        <strain evidence="2 3">YIM 75000</strain>
    </source>
</reference>
<organism evidence="2 3">
    <name type="scientific">Vallicoccus soli</name>
    <dbReference type="NCBI Taxonomy" id="2339232"/>
    <lineage>
        <taxon>Bacteria</taxon>
        <taxon>Bacillati</taxon>
        <taxon>Actinomycetota</taxon>
        <taxon>Actinomycetes</taxon>
        <taxon>Motilibacterales</taxon>
        <taxon>Vallicoccaceae</taxon>
        <taxon>Vallicoccus</taxon>
    </lineage>
</organism>
<dbReference type="Proteomes" id="UP000265614">
    <property type="component" value="Unassembled WGS sequence"/>
</dbReference>
<keyword evidence="1" id="KW-0812">Transmembrane</keyword>
<comment type="caution">
    <text evidence="2">The sequence shown here is derived from an EMBL/GenBank/DDBJ whole genome shotgun (WGS) entry which is preliminary data.</text>
</comment>
<feature type="transmembrane region" description="Helical" evidence="1">
    <location>
        <begin position="101"/>
        <end position="119"/>
    </location>
</feature>
<keyword evidence="3" id="KW-1185">Reference proteome</keyword>
<dbReference type="EMBL" id="QZEZ01000001">
    <property type="protein sequence ID" value="RJK97658.1"/>
    <property type="molecule type" value="Genomic_DNA"/>
</dbReference>
<gene>
    <name evidence="2" type="ORF">D5H78_01155</name>
</gene>
<keyword evidence="1" id="KW-0472">Membrane</keyword>
<name>A0A3A3Z408_9ACTN</name>
<evidence type="ECO:0000313" key="3">
    <source>
        <dbReference type="Proteomes" id="UP000265614"/>
    </source>
</evidence>
<accession>A0A3A3Z408</accession>
<feature type="transmembrane region" description="Helical" evidence="1">
    <location>
        <begin position="66"/>
        <end position="89"/>
    </location>
</feature>